<comment type="subcellular location">
    <subcellularLocation>
        <location evidence="1">Mitochondrion inner membrane</location>
        <topology evidence="1">Multi-pass membrane protein</topology>
    </subcellularLocation>
</comment>
<evidence type="ECO:0000256" key="18">
    <source>
        <dbReference type="SAM" id="Phobius"/>
    </source>
</evidence>
<feature type="transmembrane region" description="Helical" evidence="18">
    <location>
        <begin position="198"/>
        <end position="219"/>
    </location>
</feature>
<dbReference type="GO" id="GO:0008137">
    <property type="term" value="F:NADH dehydrogenase (ubiquinone) activity"/>
    <property type="evidence" value="ECO:0007669"/>
    <property type="project" value="UniProtKB-EC"/>
</dbReference>
<evidence type="ECO:0000256" key="11">
    <source>
        <dbReference type="ARBA" id="ARBA00022989"/>
    </source>
</evidence>
<evidence type="ECO:0000256" key="10">
    <source>
        <dbReference type="ARBA" id="ARBA00022982"/>
    </source>
</evidence>
<comment type="similarity">
    <text evidence="2">Belongs to the complex I subunit 2 family.</text>
</comment>
<comment type="catalytic activity">
    <reaction evidence="17">
        <text>a ubiquinone + NADH + 5 H(+)(in) = a ubiquinol + NAD(+) + 4 H(+)(out)</text>
        <dbReference type="Rhea" id="RHEA:29091"/>
        <dbReference type="Rhea" id="RHEA-COMP:9565"/>
        <dbReference type="Rhea" id="RHEA-COMP:9566"/>
        <dbReference type="ChEBI" id="CHEBI:15378"/>
        <dbReference type="ChEBI" id="CHEBI:16389"/>
        <dbReference type="ChEBI" id="CHEBI:17976"/>
        <dbReference type="ChEBI" id="CHEBI:57540"/>
        <dbReference type="ChEBI" id="CHEBI:57945"/>
        <dbReference type="EC" id="7.1.1.2"/>
    </reaction>
</comment>
<dbReference type="InterPro" id="IPR001750">
    <property type="entry name" value="ND/Mrp_TM"/>
</dbReference>
<evidence type="ECO:0000256" key="16">
    <source>
        <dbReference type="ARBA" id="ARBA00031028"/>
    </source>
</evidence>
<evidence type="ECO:0000256" key="4">
    <source>
        <dbReference type="ARBA" id="ARBA00021008"/>
    </source>
</evidence>
<protein>
    <recommendedName>
        <fullName evidence="4">NADH-ubiquinone oxidoreductase chain 2</fullName>
        <ecNumber evidence="3">7.1.1.2</ecNumber>
    </recommendedName>
    <alternativeName>
        <fullName evidence="16">NADH dehydrogenase subunit 2</fullName>
    </alternativeName>
</protein>
<feature type="transmembrane region" description="Helical" evidence="18">
    <location>
        <begin position="258"/>
        <end position="275"/>
    </location>
</feature>
<dbReference type="PANTHER" id="PTHR46552:SF1">
    <property type="entry name" value="NADH-UBIQUINONE OXIDOREDUCTASE CHAIN 2"/>
    <property type="match status" value="1"/>
</dbReference>
<evidence type="ECO:0000256" key="12">
    <source>
        <dbReference type="ARBA" id="ARBA00023027"/>
    </source>
</evidence>
<feature type="transmembrane region" description="Helical" evidence="18">
    <location>
        <begin position="150"/>
        <end position="171"/>
    </location>
</feature>
<accession>A0A1S5R335</accession>
<evidence type="ECO:0000259" key="19">
    <source>
        <dbReference type="Pfam" id="PF00361"/>
    </source>
</evidence>
<dbReference type="InterPro" id="IPR050175">
    <property type="entry name" value="Complex_I_Subunit_2"/>
</dbReference>
<evidence type="ECO:0000256" key="7">
    <source>
        <dbReference type="ARBA" id="ARBA00022692"/>
    </source>
</evidence>
<evidence type="ECO:0000256" key="6">
    <source>
        <dbReference type="ARBA" id="ARBA00022660"/>
    </source>
</evidence>
<organism evidence="20">
    <name type="scientific">Helicella itala</name>
    <dbReference type="NCBI Taxonomy" id="76043"/>
    <lineage>
        <taxon>Eukaryota</taxon>
        <taxon>Metazoa</taxon>
        <taxon>Spiralia</taxon>
        <taxon>Lophotrochozoa</taxon>
        <taxon>Mollusca</taxon>
        <taxon>Gastropoda</taxon>
        <taxon>Heterobranchia</taxon>
        <taxon>Euthyneura</taxon>
        <taxon>Panpulmonata</taxon>
        <taxon>Eupulmonata</taxon>
        <taxon>Stylommatophora</taxon>
        <taxon>Helicina</taxon>
        <taxon>Helicoidea</taxon>
        <taxon>Geomitridae</taxon>
        <taxon>Helicella</taxon>
    </lineage>
</organism>
<feature type="transmembrane region" description="Helical" evidence="18">
    <location>
        <begin position="225"/>
        <end position="246"/>
    </location>
</feature>
<geneLocation type="mitochondrion" evidence="20"/>
<sequence length="314" mass="35116">MRCVMNFFSLSFLLGVSVLSGLASASWIMIILMMELGLFFFVFLCMEYNLLSLSRSCIKYFIVQSVSSLLLLLGGLMCFTLCNNTNQLASLIFLVGIIMKLGAFPMLFWVAPVFLELPFLLIGFVGCPLKVLPLMMYSNYYMSFSTPLSLINMNFVSLLSMVFGVSLGLYMKTIRGMLGASSITHTGWFILSIHSASIIKYFCCYTVSLIMLLVCLWSQNSLMGALNLMGLGGLPPFSVFVGKMIVISASLSCNISEVFIMLAALVSAVSLFYYLKFSFNMYLYWSNNMVYVLGPSSYLFLLINFGFALLFMYI</sequence>
<evidence type="ECO:0000313" key="20">
    <source>
        <dbReference type="EMBL" id="ANC96357.1"/>
    </source>
</evidence>
<evidence type="ECO:0000256" key="14">
    <source>
        <dbReference type="ARBA" id="ARBA00023128"/>
    </source>
</evidence>
<keyword evidence="15 18" id="KW-0472">Membrane</keyword>
<name>A0A1S5R335_9EUPU</name>
<dbReference type="GO" id="GO:0005743">
    <property type="term" value="C:mitochondrial inner membrane"/>
    <property type="evidence" value="ECO:0007669"/>
    <property type="project" value="UniProtKB-SubCell"/>
</dbReference>
<evidence type="ECO:0000256" key="5">
    <source>
        <dbReference type="ARBA" id="ARBA00022448"/>
    </source>
</evidence>
<feature type="transmembrane region" description="Helical" evidence="18">
    <location>
        <begin position="295"/>
        <end position="313"/>
    </location>
</feature>
<feature type="transmembrane region" description="Helical" evidence="18">
    <location>
        <begin position="117"/>
        <end position="138"/>
    </location>
</feature>
<reference evidence="20" key="1">
    <citation type="journal article" date="2016" name="BMC Evol. Biol.">
        <title>Positive selection on panpulmonate mitogenomes provide new clues on adaptations to terrestrial life.</title>
        <authorList>
            <person name="Romero P.E."/>
            <person name="Weigand A.M."/>
            <person name="Pfenninger M."/>
        </authorList>
    </citation>
    <scope>NUCLEOTIDE SEQUENCE</scope>
</reference>
<dbReference type="GO" id="GO:0006120">
    <property type="term" value="P:mitochondrial electron transport, NADH to ubiquinone"/>
    <property type="evidence" value="ECO:0007669"/>
    <property type="project" value="TreeGrafter"/>
</dbReference>
<gene>
    <name evidence="20" type="primary">ND2</name>
</gene>
<keyword evidence="14 20" id="KW-0496">Mitochondrion</keyword>
<dbReference type="EC" id="7.1.1.2" evidence="3"/>
<keyword evidence="11 18" id="KW-1133">Transmembrane helix</keyword>
<evidence type="ECO:0000256" key="1">
    <source>
        <dbReference type="ARBA" id="ARBA00004448"/>
    </source>
</evidence>
<keyword evidence="12" id="KW-0520">NAD</keyword>
<evidence type="ECO:0000256" key="8">
    <source>
        <dbReference type="ARBA" id="ARBA00022792"/>
    </source>
</evidence>
<evidence type="ECO:0000256" key="3">
    <source>
        <dbReference type="ARBA" id="ARBA00012944"/>
    </source>
</evidence>
<keyword evidence="5" id="KW-0813">Transport</keyword>
<dbReference type="AlphaFoldDB" id="A0A1S5R335"/>
<feature type="transmembrane region" description="Helical" evidence="18">
    <location>
        <begin position="88"/>
        <end position="110"/>
    </location>
</feature>
<feature type="transmembrane region" description="Helical" evidence="18">
    <location>
        <begin position="60"/>
        <end position="82"/>
    </location>
</feature>
<evidence type="ECO:0000256" key="15">
    <source>
        <dbReference type="ARBA" id="ARBA00023136"/>
    </source>
</evidence>
<evidence type="ECO:0000256" key="2">
    <source>
        <dbReference type="ARBA" id="ARBA00007012"/>
    </source>
</evidence>
<keyword evidence="9" id="KW-1278">Translocase</keyword>
<evidence type="ECO:0000256" key="17">
    <source>
        <dbReference type="ARBA" id="ARBA00049551"/>
    </source>
</evidence>
<keyword evidence="10" id="KW-0249">Electron transport</keyword>
<keyword evidence="8" id="KW-0999">Mitochondrion inner membrane</keyword>
<feature type="domain" description="NADH:quinone oxidoreductase/Mrp antiporter transmembrane" evidence="19">
    <location>
        <begin position="24"/>
        <end position="216"/>
    </location>
</feature>
<dbReference type="EMBL" id="KT696546">
    <property type="protein sequence ID" value="ANC96357.1"/>
    <property type="molecule type" value="Genomic_DNA"/>
</dbReference>
<keyword evidence="7 18" id="KW-0812">Transmembrane</keyword>
<keyword evidence="13" id="KW-0830">Ubiquinone</keyword>
<proteinExistence type="inferred from homology"/>
<evidence type="ECO:0000256" key="13">
    <source>
        <dbReference type="ARBA" id="ARBA00023075"/>
    </source>
</evidence>
<evidence type="ECO:0000256" key="9">
    <source>
        <dbReference type="ARBA" id="ARBA00022967"/>
    </source>
</evidence>
<dbReference type="Pfam" id="PF00361">
    <property type="entry name" value="Proton_antipo_M"/>
    <property type="match status" value="1"/>
</dbReference>
<keyword evidence="6" id="KW-0679">Respiratory chain</keyword>
<dbReference type="PANTHER" id="PTHR46552">
    <property type="entry name" value="NADH-UBIQUINONE OXIDOREDUCTASE CHAIN 2"/>
    <property type="match status" value="1"/>
</dbReference>